<dbReference type="RefSeq" id="WP_377506684.1">
    <property type="nucleotide sequence ID" value="NZ_JBHSQS010000003.1"/>
</dbReference>
<protein>
    <submittedName>
        <fullName evidence="2">NACHT domain-containing protein</fullName>
    </submittedName>
</protein>
<gene>
    <name evidence="2" type="ORF">ACFQGL_06200</name>
</gene>
<keyword evidence="3" id="KW-1185">Reference proteome</keyword>
<accession>A0ABW1H3L9</accession>
<feature type="transmembrane region" description="Helical" evidence="1">
    <location>
        <begin position="531"/>
        <end position="553"/>
    </location>
</feature>
<keyword evidence="1" id="KW-0472">Membrane</keyword>
<feature type="transmembrane region" description="Helical" evidence="1">
    <location>
        <begin position="492"/>
        <end position="510"/>
    </location>
</feature>
<name>A0ABW1H3L9_9ACTN</name>
<dbReference type="EMBL" id="JBHSQS010000003">
    <property type="protein sequence ID" value="MFC5922931.1"/>
    <property type="molecule type" value="Genomic_DNA"/>
</dbReference>
<evidence type="ECO:0000313" key="2">
    <source>
        <dbReference type="EMBL" id="MFC5922931.1"/>
    </source>
</evidence>
<reference evidence="3" key="1">
    <citation type="journal article" date="2019" name="Int. J. Syst. Evol. Microbiol.">
        <title>The Global Catalogue of Microorganisms (GCM) 10K type strain sequencing project: providing services to taxonomists for standard genome sequencing and annotation.</title>
        <authorList>
            <consortium name="The Broad Institute Genomics Platform"/>
            <consortium name="The Broad Institute Genome Sequencing Center for Infectious Disease"/>
            <person name="Wu L."/>
            <person name="Ma J."/>
        </authorList>
    </citation>
    <scope>NUCLEOTIDE SEQUENCE [LARGE SCALE GENOMIC DNA]</scope>
    <source>
        <strain evidence="3">CGMCC 4.7144</strain>
    </source>
</reference>
<evidence type="ECO:0000313" key="3">
    <source>
        <dbReference type="Proteomes" id="UP001596226"/>
    </source>
</evidence>
<comment type="caution">
    <text evidence="2">The sequence shown here is derived from an EMBL/GenBank/DDBJ whole genome shotgun (WGS) entry which is preliminary data.</text>
</comment>
<proteinExistence type="predicted"/>
<feature type="transmembrane region" description="Helical" evidence="1">
    <location>
        <begin position="380"/>
        <end position="399"/>
    </location>
</feature>
<evidence type="ECO:0000256" key="1">
    <source>
        <dbReference type="SAM" id="Phobius"/>
    </source>
</evidence>
<feature type="transmembrane region" description="Helical" evidence="1">
    <location>
        <begin position="405"/>
        <end position="426"/>
    </location>
</feature>
<feature type="transmembrane region" description="Helical" evidence="1">
    <location>
        <begin position="559"/>
        <end position="586"/>
    </location>
</feature>
<organism evidence="2 3">
    <name type="scientific">Micromonospora vulcania</name>
    <dbReference type="NCBI Taxonomy" id="1441873"/>
    <lineage>
        <taxon>Bacteria</taxon>
        <taxon>Bacillati</taxon>
        <taxon>Actinomycetota</taxon>
        <taxon>Actinomycetes</taxon>
        <taxon>Micromonosporales</taxon>
        <taxon>Micromonosporaceae</taxon>
        <taxon>Micromonospora</taxon>
    </lineage>
</organism>
<dbReference type="Proteomes" id="UP001596226">
    <property type="component" value="Unassembled WGS sequence"/>
</dbReference>
<dbReference type="SUPFAM" id="SSF52540">
    <property type="entry name" value="P-loop containing nucleoside triphosphate hydrolases"/>
    <property type="match status" value="1"/>
</dbReference>
<sequence>MADRVVDRLADDVRGGVGSELEQRGLRLLPPIPLRWKWSTRSLGASREAAVNPTWSARREAPLSGMNEIGLGELDSGTLADLLQVYGGVASGRVVLLGNAGAGKTSAALHLVLSALNHRSLLDPTDRARTPVPVILGLHGWNPGHQDFLSWATSELLRTYSFLRSKEIGPEVVRELLAAGRVAFVLDSLDAVPPQLRPAVLQKLNALTAQRFVLLSRGDEMGDAAARRGLLFGAATLELMPPTAAQAADYLESFAGPPTTTWKRLLQRLRGGSRDGLVKALENPLMLSLVRDLHGHEDRLGELLDPGRRRSRRAAEEYLLDSILLNAYGQDPDDDSSPPSYTVDQARRWLGRLAWRLDATGDRDLAWWRVYRWLPFSEQLAMTFAISAAIGTIVLGLFLKFGDEATTPIGTPILIGLLFGMTTGLLTHQGGDLMFGSTSDEPRAWTFNRLRSLATPNAILVWLMLAAAEIVLTRLRITYASKPGEDVPSPSHTLVTAGLFTLALMLAYAGTRPSGTDRSTAGPWTSWKRDLGCGFLVGAVFALGGILILTTGVPSPGAIAFNLAFGLGLGVTVTRVWRALLVFVWLRRKGDAPLRMMRFLEDARAKHVLRTVGPRYQFRHARLQDRLAVQAAPE</sequence>
<dbReference type="InterPro" id="IPR027417">
    <property type="entry name" value="P-loop_NTPase"/>
</dbReference>
<keyword evidence="1" id="KW-0812">Transmembrane</keyword>
<keyword evidence="1" id="KW-1133">Transmembrane helix</keyword>
<dbReference type="Gene3D" id="3.40.50.300">
    <property type="entry name" value="P-loop containing nucleotide triphosphate hydrolases"/>
    <property type="match status" value="1"/>
</dbReference>